<feature type="domain" description="Programmed cell death protein 2 C-terminal" evidence="1">
    <location>
        <begin position="238"/>
        <end position="350"/>
    </location>
</feature>
<dbReference type="EMBL" id="JAWXYG010000008">
    <property type="protein sequence ID" value="KAK4264842.1"/>
    <property type="molecule type" value="Genomic_DNA"/>
</dbReference>
<dbReference type="PANTHER" id="PTHR47762:SF2">
    <property type="entry name" value="OS04G0640800 PROTEIN"/>
    <property type="match status" value="1"/>
</dbReference>
<organism evidence="2 3">
    <name type="scientific">Acacia crassicarpa</name>
    <name type="common">northern wattle</name>
    <dbReference type="NCBI Taxonomy" id="499986"/>
    <lineage>
        <taxon>Eukaryota</taxon>
        <taxon>Viridiplantae</taxon>
        <taxon>Streptophyta</taxon>
        <taxon>Embryophyta</taxon>
        <taxon>Tracheophyta</taxon>
        <taxon>Spermatophyta</taxon>
        <taxon>Magnoliopsida</taxon>
        <taxon>eudicotyledons</taxon>
        <taxon>Gunneridae</taxon>
        <taxon>Pentapetalae</taxon>
        <taxon>rosids</taxon>
        <taxon>fabids</taxon>
        <taxon>Fabales</taxon>
        <taxon>Fabaceae</taxon>
        <taxon>Caesalpinioideae</taxon>
        <taxon>mimosoid clade</taxon>
        <taxon>Acacieae</taxon>
        <taxon>Acacia</taxon>
    </lineage>
</organism>
<dbReference type="PANTHER" id="PTHR47762">
    <property type="entry name" value="OSJNBB0079B02.4 PROTEIN"/>
    <property type="match status" value="1"/>
</dbReference>
<dbReference type="Pfam" id="PF04194">
    <property type="entry name" value="PDCD2_C"/>
    <property type="match status" value="1"/>
</dbReference>
<dbReference type="AlphaFoldDB" id="A0AAE1J9S7"/>
<dbReference type="Proteomes" id="UP001293593">
    <property type="component" value="Unassembled WGS sequence"/>
</dbReference>
<comment type="caution">
    <text evidence="2">The sequence shown here is derived from an EMBL/GenBank/DDBJ whole genome shotgun (WGS) entry which is preliminary data.</text>
</comment>
<accession>A0AAE1J9S7</accession>
<dbReference type="GO" id="GO:0005737">
    <property type="term" value="C:cytoplasm"/>
    <property type="evidence" value="ECO:0007669"/>
    <property type="project" value="InterPro"/>
</dbReference>
<dbReference type="InterPro" id="IPR007320">
    <property type="entry name" value="PDCD2_C"/>
</dbReference>
<name>A0AAE1J9S7_9FABA</name>
<evidence type="ECO:0000313" key="3">
    <source>
        <dbReference type="Proteomes" id="UP001293593"/>
    </source>
</evidence>
<protein>
    <recommendedName>
        <fullName evidence="1">Programmed cell death protein 2 C-terminal domain-containing protein</fullName>
    </recommendedName>
</protein>
<evidence type="ECO:0000259" key="1">
    <source>
        <dbReference type="Pfam" id="PF04194"/>
    </source>
</evidence>
<proteinExistence type="predicted"/>
<sequence length="362" mass="40544">MSVVSLGLPGAWAEDYYESADSYTTKVGGVPDWPLPKEAIQDNLLQCGACGSKLCLVAQVYAPISKKTGEIQERLLIVLGCLTPKCGSTSESWRVLRVQKTYTQYVEVASAITPSPAVKNTSWLEDGSDDEDMDLEQLSKALSEAGTLASNSKKSVSNPCTDTASFASRSPTVSKVDIDIPVVPCFYIYYKEEESSSEDLSSICSNYSSLSIKENGSDNENEVWEKESYEYDKALTADRTYLKFKKRLEAHPEQCFRYSYGGKPVLAAVDKVNPGRCKLCGESRNFEMQLMPPLLYFLQEAPDDKRRLVENWDWMTLIIYTCSKSCSEVNERGKPNNNDWIVAEEAVVAQCEKSMPVRHYEW</sequence>
<keyword evidence="3" id="KW-1185">Reference proteome</keyword>
<evidence type="ECO:0000313" key="2">
    <source>
        <dbReference type="EMBL" id="KAK4264842.1"/>
    </source>
</evidence>
<reference evidence="2" key="1">
    <citation type="submission" date="2023-10" db="EMBL/GenBank/DDBJ databases">
        <title>Chromosome-level genome of the transformable northern wattle, Acacia crassicarpa.</title>
        <authorList>
            <person name="Massaro I."/>
            <person name="Sinha N.R."/>
            <person name="Poethig S."/>
            <person name="Leichty A.R."/>
        </authorList>
    </citation>
    <scope>NUCLEOTIDE SEQUENCE</scope>
    <source>
        <strain evidence="2">Acra3RX</strain>
        <tissue evidence="2">Leaf</tissue>
    </source>
</reference>
<gene>
    <name evidence="2" type="ORF">QN277_025966</name>
</gene>